<evidence type="ECO:0000313" key="2">
    <source>
        <dbReference type="EMBL" id="KAA1106269.1"/>
    </source>
</evidence>
<accession>A0A5B0PZS7</accession>
<sequence>MFQLCRLAGGWVRLGGDEPPVVVQGPACWAGFHLAGGFYLLAKESSSLVITFYRFTEGPRELEKSLMEESSRQLHGVVVPIHPAGPVLGEQDAQVISEESSSPTSKLPSRNVLVYRCMKLTGNVYFPAGALGYLPAKQPDVQARLDKCNSQIQVENKFGTDDLRGWIRPRGNGHGGVRLGNGCLPRTSSPRLTLNISKSIHFISKYGCLGQSLVPQHDCHVGRFNSRLLLAIDLPPSSAAAAVIPIRGLGRTVSTLSADSVDPNRAQSARRVIGQDRPATSGSAHMCQS</sequence>
<name>A0A5B0PZS7_PUCGR</name>
<organism evidence="2 3">
    <name type="scientific">Puccinia graminis f. sp. tritici</name>
    <dbReference type="NCBI Taxonomy" id="56615"/>
    <lineage>
        <taxon>Eukaryota</taxon>
        <taxon>Fungi</taxon>
        <taxon>Dikarya</taxon>
        <taxon>Basidiomycota</taxon>
        <taxon>Pucciniomycotina</taxon>
        <taxon>Pucciniomycetes</taxon>
        <taxon>Pucciniales</taxon>
        <taxon>Pucciniaceae</taxon>
        <taxon>Puccinia</taxon>
    </lineage>
</organism>
<comment type="caution">
    <text evidence="2">The sequence shown here is derived from an EMBL/GenBank/DDBJ whole genome shotgun (WGS) entry which is preliminary data.</text>
</comment>
<evidence type="ECO:0000313" key="3">
    <source>
        <dbReference type="Proteomes" id="UP000324748"/>
    </source>
</evidence>
<dbReference type="Proteomes" id="UP000324748">
    <property type="component" value="Unassembled WGS sequence"/>
</dbReference>
<keyword evidence="3" id="KW-1185">Reference proteome</keyword>
<protein>
    <submittedName>
        <fullName evidence="2">Uncharacterized protein</fullName>
    </submittedName>
</protein>
<gene>
    <name evidence="2" type="ORF">PGT21_032314</name>
</gene>
<dbReference type="AlphaFoldDB" id="A0A5B0PZS7"/>
<feature type="region of interest" description="Disordered" evidence="1">
    <location>
        <begin position="258"/>
        <end position="289"/>
    </location>
</feature>
<proteinExistence type="predicted"/>
<dbReference type="EMBL" id="VSWC01000040">
    <property type="protein sequence ID" value="KAA1106269.1"/>
    <property type="molecule type" value="Genomic_DNA"/>
</dbReference>
<reference evidence="2 3" key="1">
    <citation type="submission" date="2019-05" db="EMBL/GenBank/DDBJ databases">
        <title>Emergence of the Ug99 lineage of the wheat stem rust pathogen through somatic hybridization.</title>
        <authorList>
            <person name="Li F."/>
            <person name="Upadhyaya N.M."/>
            <person name="Sperschneider J."/>
            <person name="Matny O."/>
            <person name="Nguyen-Phuc H."/>
            <person name="Mago R."/>
            <person name="Raley C."/>
            <person name="Miller M.E."/>
            <person name="Silverstein K.A.T."/>
            <person name="Henningsen E."/>
            <person name="Hirsch C.D."/>
            <person name="Visser B."/>
            <person name="Pretorius Z.A."/>
            <person name="Steffenson B.J."/>
            <person name="Schwessinger B."/>
            <person name="Dodds P.N."/>
            <person name="Figueroa M."/>
        </authorList>
    </citation>
    <scope>NUCLEOTIDE SEQUENCE [LARGE SCALE GENOMIC DNA]</scope>
    <source>
        <strain evidence="2">21-0</strain>
    </source>
</reference>
<feature type="compositionally biased region" description="Polar residues" evidence="1">
    <location>
        <begin position="278"/>
        <end position="289"/>
    </location>
</feature>
<evidence type="ECO:0000256" key="1">
    <source>
        <dbReference type="SAM" id="MobiDB-lite"/>
    </source>
</evidence>